<name>A0A368HA89_ANCCA</name>
<dbReference type="SMART" id="SM00155">
    <property type="entry name" value="PLDc"/>
    <property type="match status" value="1"/>
</dbReference>
<gene>
    <name evidence="2" type="ORF">ANCCAN_01237</name>
</gene>
<dbReference type="Proteomes" id="UP000252519">
    <property type="component" value="Unassembled WGS sequence"/>
</dbReference>
<reference evidence="2 3" key="1">
    <citation type="submission" date="2014-10" db="EMBL/GenBank/DDBJ databases">
        <title>Draft genome of the hookworm Ancylostoma caninum.</title>
        <authorList>
            <person name="Mitreva M."/>
        </authorList>
    </citation>
    <scope>NUCLEOTIDE SEQUENCE [LARGE SCALE GENOMIC DNA]</scope>
    <source>
        <strain evidence="2 3">Baltimore</strain>
    </source>
</reference>
<accession>A0A368HA89</accession>
<dbReference type="PANTHER" id="PTHR10185">
    <property type="entry name" value="PHOSPHOLIPASE D - RELATED"/>
    <property type="match status" value="1"/>
</dbReference>
<evidence type="ECO:0000313" key="2">
    <source>
        <dbReference type="EMBL" id="RCN52539.1"/>
    </source>
</evidence>
<organism evidence="2 3">
    <name type="scientific">Ancylostoma caninum</name>
    <name type="common">Dog hookworm</name>
    <dbReference type="NCBI Taxonomy" id="29170"/>
    <lineage>
        <taxon>Eukaryota</taxon>
        <taxon>Metazoa</taxon>
        <taxon>Ecdysozoa</taxon>
        <taxon>Nematoda</taxon>
        <taxon>Chromadorea</taxon>
        <taxon>Rhabditida</taxon>
        <taxon>Rhabditina</taxon>
        <taxon>Rhabditomorpha</taxon>
        <taxon>Strongyloidea</taxon>
        <taxon>Ancylostomatidae</taxon>
        <taxon>Ancylostomatinae</taxon>
        <taxon>Ancylostoma</taxon>
    </lineage>
</organism>
<dbReference type="SUPFAM" id="SSF56024">
    <property type="entry name" value="Phospholipase D/nuclease"/>
    <property type="match status" value="1"/>
</dbReference>
<feature type="domain" description="PLD phosphodiesterase" evidence="1">
    <location>
        <begin position="57"/>
        <end position="84"/>
    </location>
</feature>
<dbReference type="OrthoDB" id="1923775at2759"/>
<dbReference type="PROSITE" id="PS50035">
    <property type="entry name" value="PLD"/>
    <property type="match status" value="1"/>
</dbReference>
<dbReference type="Gene3D" id="3.30.870.10">
    <property type="entry name" value="Endonuclease Chain A"/>
    <property type="match status" value="1"/>
</dbReference>
<keyword evidence="3" id="KW-1185">Reference proteome</keyword>
<dbReference type="GO" id="GO:0003824">
    <property type="term" value="F:catalytic activity"/>
    <property type="evidence" value="ECO:0007669"/>
    <property type="project" value="InterPro"/>
</dbReference>
<proteinExistence type="predicted"/>
<dbReference type="PANTHER" id="PTHR10185:SF25">
    <property type="entry name" value="PLD PHOSPHODIESTERASE DOMAIN-CONTAINING PROTEIN"/>
    <property type="match status" value="1"/>
</dbReference>
<dbReference type="AlphaFoldDB" id="A0A368HA89"/>
<protein>
    <submittedName>
        <fullName evidence="2">Phospholipase D domain protein</fullName>
    </submittedName>
</protein>
<evidence type="ECO:0000313" key="3">
    <source>
        <dbReference type="Proteomes" id="UP000252519"/>
    </source>
</evidence>
<evidence type="ECO:0000259" key="1">
    <source>
        <dbReference type="PROSITE" id="PS50035"/>
    </source>
</evidence>
<dbReference type="STRING" id="29170.A0A368HA89"/>
<dbReference type="Pfam" id="PF00614">
    <property type="entry name" value="PLDc"/>
    <property type="match status" value="1"/>
</dbReference>
<dbReference type="InterPro" id="IPR001736">
    <property type="entry name" value="PLipase_D/transphosphatidylase"/>
</dbReference>
<sequence length="88" mass="10133">MEANKRESVRYLNTILEHVATLEDGEVRSRIVKNALDLRKFSGAVHRHSINIEKVLGKGKMHSKFVISDNRHFYLGSANLDWRSLTQV</sequence>
<dbReference type="InterPro" id="IPR050874">
    <property type="entry name" value="Diverse_PLD-related"/>
</dbReference>
<comment type="caution">
    <text evidence="2">The sequence shown here is derived from an EMBL/GenBank/DDBJ whole genome shotgun (WGS) entry which is preliminary data.</text>
</comment>
<dbReference type="EMBL" id="JOJR01000006">
    <property type="protein sequence ID" value="RCN52539.1"/>
    <property type="molecule type" value="Genomic_DNA"/>
</dbReference>